<dbReference type="SMART" id="SM00387">
    <property type="entry name" value="HATPase_c"/>
    <property type="match status" value="1"/>
</dbReference>
<dbReference type="InterPro" id="IPR011123">
    <property type="entry name" value="Y_Y_Y"/>
</dbReference>
<feature type="transmembrane region" description="Helical" evidence="2">
    <location>
        <begin position="769"/>
        <end position="790"/>
    </location>
</feature>
<protein>
    <recommendedName>
        <fullName evidence="3">Histidine kinase domain-containing protein</fullName>
    </recommendedName>
</protein>
<dbReference type="Pfam" id="PF07495">
    <property type="entry name" value="Y_Y_Y"/>
    <property type="match status" value="1"/>
</dbReference>
<dbReference type="Gene3D" id="2.130.10.10">
    <property type="entry name" value="YVTN repeat-like/Quinoprotein amine dehydrogenase"/>
    <property type="match status" value="2"/>
</dbReference>
<evidence type="ECO:0000256" key="2">
    <source>
        <dbReference type="SAM" id="Phobius"/>
    </source>
</evidence>
<dbReference type="InterPro" id="IPR015943">
    <property type="entry name" value="WD40/YVTN_repeat-like_dom_sf"/>
</dbReference>
<dbReference type="PANTHER" id="PTHR43547">
    <property type="entry name" value="TWO-COMPONENT HISTIDINE KINASE"/>
    <property type="match status" value="1"/>
</dbReference>
<evidence type="ECO:0000259" key="3">
    <source>
        <dbReference type="PROSITE" id="PS50109"/>
    </source>
</evidence>
<dbReference type="SUPFAM" id="SSF63829">
    <property type="entry name" value="Calcium-dependent phosphotriesterase"/>
    <property type="match status" value="2"/>
</dbReference>
<dbReference type="PROSITE" id="PS50109">
    <property type="entry name" value="HIS_KIN"/>
    <property type="match status" value="1"/>
</dbReference>
<dbReference type="InterPro" id="IPR011712">
    <property type="entry name" value="Sig_transdc_His_kin_sub3_dim/P"/>
</dbReference>
<dbReference type="Proteomes" id="UP001501175">
    <property type="component" value="Unassembled WGS sequence"/>
</dbReference>
<feature type="domain" description="Histidine kinase" evidence="3">
    <location>
        <begin position="819"/>
        <end position="1002"/>
    </location>
</feature>
<dbReference type="InterPro" id="IPR005467">
    <property type="entry name" value="His_kinase_dom"/>
</dbReference>
<dbReference type="PANTHER" id="PTHR43547:SF2">
    <property type="entry name" value="HYBRID SIGNAL TRANSDUCTION HISTIDINE KINASE C"/>
    <property type="match status" value="1"/>
</dbReference>
<dbReference type="CDD" id="cd16917">
    <property type="entry name" value="HATPase_UhpB-NarQ-NarX-like"/>
    <property type="match status" value="1"/>
</dbReference>
<proteinExistence type="predicted"/>
<accession>A0ABP8N2Z6</accession>
<evidence type="ECO:0000256" key="1">
    <source>
        <dbReference type="ARBA" id="ARBA00022553"/>
    </source>
</evidence>
<keyword evidence="5" id="KW-1185">Reference proteome</keyword>
<keyword evidence="1" id="KW-0597">Phosphoprotein</keyword>
<dbReference type="Pfam" id="PF02518">
    <property type="entry name" value="HATPase_c"/>
    <property type="match status" value="1"/>
</dbReference>
<sequence length="1024" mass="114693">MHSASGSFPKKDPLRSVTSQFEHLSEKDGLSDKSVRCILQDREGFIWIGTIDGLNKYDGNTFTVIQQEPARPDSSLRGTYISDLYEDRSGNLWAATIANNFTGEGGLHLIDKRTGAATRVNIRVKSDEWSRAMDIFEDRQGVLWIGSWGGLIRYEPKTKHAKLYRSPRPKTTVICSLEDEKNRFWVGTVNGLYQFDRQSGRFTLVPYPPDSAGQQPWVSTLFQDKAGRLWAGTNNHGLMRLNPEGQSPGLVRYTAGGQINRHIFMNAIQESPAGQLWLGTTEGLQQVDTRTGEVITHRCNPALPDGLSSDRVSSVYFDRSGTLWLGTYQGINKRIGASPKFTSVQLVPASPVVPPSENHVSALVRDHTGLIWFGSNNRKLYRYDPKTGAITFVPIDPENPGDPAPANRLQTVYEDHSGQMWVSTDSALLRMDRVTGTFVRCSPRITRIQTFAEDKSGSLWLGGEGGVARFTPKDGRFRYYLLDTKTPVDVNSVMVSRTGDIWMAVRGKGITRLNPKTDQFTHYHPVLPAPAGQLNDTQVTGFYEDPDGVIWMGTRSGGLNRFDPPSGRFTALTTRNGLPSNYVASVINDRHGHLWISTTRGICRFNTRTNTFHNYTTDDGLPHNMFLSKVAHGLNGDLLFGSLNGIAMVHTDRFYEDATFPVYITGFSVLDQNRPLPAGRVELPHDENFLSFDFAALTYQSPEKNQYAYQLAGVDKNWVYCGTRHFASYTDLSPGEYTFRVKAANRDGIWNESGTEILVIIHPPWWATWSFRIALTVSLILLAIAGVRYYTHYRLSRQRTEMKRVLQAQEEERQRLAADLHDDLGATLSAIKVQLKARQTNPDRLANPVQLIDKAIRDLRLISHNLMPPEFGKLGLTEVIRETVKRAQASSGLNCMFITYGQEHPLDQETELTIYRIALELINNAIKHAKAGQVTVQLIFYAHQLTLLVEDDGRGYSLTEQQEPIGIGLRNIRSRVAYLNAKLLIDSGQRGTTITVDVPYTKAPKGSPETPFFFPGVSRNNGLN</sequence>
<dbReference type="InterPro" id="IPR013783">
    <property type="entry name" value="Ig-like_fold"/>
</dbReference>
<gene>
    <name evidence="4" type="ORF">GCM10023189_35510</name>
</gene>
<keyword evidence="2" id="KW-1133">Transmembrane helix</keyword>
<dbReference type="Gene3D" id="2.60.40.10">
    <property type="entry name" value="Immunoglobulins"/>
    <property type="match status" value="1"/>
</dbReference>
<dbReference type="InterPro" id="IPR036890">
    <property type="entry name" value="HATPase_C_sf"/>
</dbReference>
<reference evidence="5" key="1">
    <citation type="journal article" date="2019" name="Int. J. Syst. Evol. Microbiol.">
        <title>The Global Catalogue of Microorganisms (GCM) 10K type strain sequencing project: providing services to taxonomists for standard genome sequencing and annotation.</title>
        <authorList>
            <consortium name="The Broad Institute Genomics Platform"/>
            <consortium name="The Broad Institute Genome Sequencing Center for Infectious Disease"/>
            <person name="Wu L."/>
            <person name="Ma J."/>
        </authorList>
    </citation>
    <scope>NUCLEOTIDE SEQUENCE [LARGE SCALE GENOMIC DNA]</scope>
    <source>
        <strain evidence="5">JCM 17927</strain>
    </source>
</reference>
<evidence type="ECO:0000313" key="5">
    <source>
        <dbReference type="Proteomes" id="UP001501175"/>
    </source>
</evidence>
<dbReference type="Pfam" id="PF07730">
    <property type="entry name" value="HisKA_3"/>
    <property type="match status" value="1"/>
</dbReference>
<dbReference type="SUPFAM" id="SSF55874">
    <property type="entry name" value="ATPase domain of HSP90 chaperone/DNA topoisomerase II/histidine kinase"/>
    <property type="match status" value="1"/>
</dbReference>
<dbReference type="InterPro" id="IPR003594">
    <property type="entry name" value="HATPase_dom"/>
</dbReference>
<dbReference type="Pfam" id="PF07494">
    <property type="entry name" value="Reg_prop"/>
    <property type="match status" value="7"/>
</dbReference>
<keyword evidence="2" id="KW-0812">Transmembrane</keyword>
<organism evidence="4 5">
    <name type="scientific">Nibrella saemangeumensis</name>
    <dbReference type="NCBI Taxonomy" id="1084526"/>
    <lineage>
        <taxon>Bacteria</taxon>
        <taxon>Pseudomonadati</taxon>
        <taxon>Bacteroidota</taxon>
        <taxon>Cytophagia</taxon>
        <taxon>Cytophagales</taxon>
        <taxon>Spirosomataceae</taxon>
        <taxon>Nibrella</taxon>
    </lineage>
</organism>
<dbReference type="Gene3D" id="3.30.565.10">
    <property type="entry name" value="Histidine kinase-like ATPase, C-terminal domain"/>
    <property type="match status" value="1"/>
</dbReference>
<name>A0ABP8N2Z6_9BACT</name>
<dbReference type="InterPro" id="IPR011110">
    <property type="entry name" value="Reg_prop"/>
</dbReference>
<comment type="caution">
    <text evidence="4">The sequence shown here is derived from an EMBL/GenBank/DDBJ whole genome shotgun (WGS) entry which is preliminary data.</text>
</comment>
<dbReference type="EMBL" id="BAABHD010000032">
    <property type="protein sequence ID" value="GAA4460428.1"/>
    <property type="molecule type" value="Genomic_DNA"/>
</dbReference>
<evidence type="ECO:0000313" key="4">
    <source>
        <dbReference type="EMBL" id="GAA4460428.1"/>
    </source>
</evidence>
<dbReference type="Gene3D" id="1.20.5.1930">
    <property type="match status" value="1"/>
</dbReference>
<keyword evidence="2" id="KW-0472">Membrane</keyword>